<dbReference type="RefSeq" id="WP_155140497.1">
    <property type="nucleotide sequence ID" value="NZ_BMGZ01000002.1"/>
</dbReference>
<reference evidence="1 2" key="1">
    <citation type="submission" date="2020-02" db="EMBL/GenBank/DDBJ databases">
        <title>Genome sequence of Parvularcula flava strain NH6-79.</title>
        <authorList>
            <person name="Abdul Karim M.H."/>
            <person name="Lam M.Q."/>
            <person name="Chen S.J."/>
            <person name="Yahya A."/>
            <person name="Shahir S."/>
            <person name="Shamsir M.S."/>
            <person name="Chong C.S."/>
        </authorList>
    </citation>
    <scope>NUCLEOTIDE SEQUENCE [LARGE SCALE GENOMIC DNA]</scope>
    <source>
        <strain evidence="1 2">NH6-79</strain>
    </source>
</reference>
<dbReference type="EMBL" id="VCJR02000002">
    <property type="protein sequence ID" value="NHK28468.1"/>
    <property type="molecule type" value="Genomic_DNA"/>
</dbReference>
<organism evidence="1 2">
    <name type="scientific">Aquisalinus luteolus</name>
    <dbReference type="NCBI Taxonomy" id="1566827"/>
    <lineage>
        <taxon>Bacteria</taxon>
        <taxon>Pseudomonadati</taxon>
        <taxon>Pseudomonadota</taxon>
        <taxon>Alphaproteobacteria</taxon>
        <taxon>Parvularculales</taxon>
        <taxon>Parvularculaceae</taxon>
        <taxon>Aquisalinus</taxon>
    </lineage>
</organism>
<name>A0ABX0HQ60_9PROT</name>
<dbReference type="Proteomes" id="UP000818603">
    <property type="component" value="Unassembled WGS sequence"/>
</dbReference>
<comment type="caution">
    <text evidence="1">The sequence shown here is derived from an EMBL/GenBank/DDBJ whole genome shotgun (WGS) entry which is preliminary data.</text>
</comment>
<accession>A0ABX0HQ60</accession>
<sequence>MTPSTAAAMPVRDVDESACGDLFIDDSANAVFDSNVIIVGELHGTREGPEAVGQLVCHALEEGKTVAALFEFPDSYSLASASPDASREKVVDTICAQMQPYFFNSRDGRGSEAVLALLADLLERKRDAAQLAVAGFDMSAYASHPEDMGPLVARHWVMANNIAQYAGSYDLVIVNVGNAHPIVLRSRLIGLNGLTSGSAVAVREIYEAGRAWNCSNGRCGSQDFAGSSIFPDSVPETYPYLSLSNDIGAFDGYLSLGPITAAEPVYQSGDCNRVWRRVL</sequence>
<keyword evidence="2" id="KW-1185">Reference proteome</keyword>
<gene>
    <name evidence="1" type="ORF">FF098_011175</name>
</gene>
<evidence type="ECO:0000313" key="1">
    <source>
        <dbReference type="EMBL" id="NHK28468.1"/>
    </source>
</evidence>
<evidence type="ECO:0000313" key="2">
    <source>
        <dbReference type="Proteomes" id="UP000818603"/>
    </source>
</evidence>
<proteinExistence type="predicted"/>
<protein>
    <submittedName>
        <fullName evidence="1">Uncharacterized protein</fullName>
    </submittedName>
</protein>